<reference evidence="11 12" key="1">
    <citation type="submission" date="2016-10" db="EMBL/GenBank/DDBJ databases">
        <authorList>
            <person name="de Groot N.N."/>
        </authorList>
    </citation>
    <scope>NUCLEOTIDE SEQUENCE [LARGE SCALE GENOMIC DNA]</scope>
    <source>
        <strain evidence="11 12">DSM 18979</strain>
    </source>
</reference>
<protein>
    <recommendedName>
        <fullName evidence="9">Indole-3-glycerol phosphate synthase</fullName>
        <shortName evidence="9">IGPS</shortName>
        <ecNumber evidence="9">4.1.1.48</ecNumber>
    </recommendedName>
</protein>
<dbReference type="Pfam" id="PF00218">
    <property type="entry name" value="IGPS"/>
    <property type="match status" value="1"/>
</dbReference>
<dbReference type="Gene3D" id="3.20.20.70">
    <property type="entry name" value="Aldolase class I"/>
    <property type="match status" value="1"/>
</dbReference>
<accession>A0A1I0A5P0</accession>
<dbReference type="GO" id="GO:0000162">
    <property type="term" value="P:L-tryptophan biosynthetic process"/>
    <property type="evidence" value="ECO:0007669"/>
    <property type="project" value="UniProtKB-UniRule"/>
</dbReference>
<evidence type="ECO:0000313" key="12">
    <source>
        <dbReference type="Proteomes" id="UP000199568"/>
    </source>
</evidence>
<keyword evidence="4 9" id="KW-0028">Amino-acid biosynthesis</keyword>
<name>A0A1I0A5P0_9FIRM</name>
<dbReference type="GO" id="GO:0004640">
    <property type="term" value="F:phosphoribosylanthranilate isomerase activity"/>
    <property type="evidence" value="ECO:0007669"/>
    <property type="project" value="TreeGrafter"/>
</dbReference>
<evidence type="ECO:0000256" key="5">
    <source>
        <dbReference type="ARBA" id="ARBA00022793"/>
    </source>
</evidence>
<dbReference type="SUPFAM" id="SSF51366">
    <property type="entry name" value="Ribulose-phoshate binding barrel"/>
    <property type="match status" value="1"/>
</dbReference>
<dbReference type="PANTHER" id="PTHR22854:SF2">
    <property type="entry name" value="INDOLE-3-GLYCEROL-PHOSPHATE SYNTHASE"/>
    <property type="match status" value="1"/>
</dbReference>
<comment type="similarity">
    <text evidence="3 9">Belongs to the TrpC family.</text>
</comment>
<dbReference type="InterPro" id="IPR001468">
    <property type="entry name" value="Indole-3-GlycerolPSynthase_CS"/>
</dbReference>
<evidence type="ECO:0000256" key="1">
    <source>
        <dbReference type="ARBA" id="ARBA00001633"/>
    </source>
</evidence>
<dbReference type="OrthoDB" id="9804217at2"/>
<dbReference type="STRING" id="426128.SAMN05660297_00878"/>
<evidence type="ECO:0000256" key="7">
    <source>
        <dbReference type="ARBA" id="ARBA00023141"/>
    </source>
</evidence>
<dbReference type="InterPro" id="IPR013785">
    <property type="entry name" value="Aldolase_TIM"/>
</dbReference>
<evidence type="ECO:0000256" key="2">
    <source>
        <dbReference type="ARBA" id="ARBA00004696"/>
    </source>
</evidence>
<dbReference type="FunFam" id="3.20.20.70:FF:000024">
    <property type="entry name" value="Indole-3-glycerol phosphate synthase"/>
    <property type="match status" value="1"/>
</dbReference>
<comment type="catalytic activity">
    <reaction evidence="1 9">
        <text>1-(2-carboxyphenylamino)-1-deoxy-D-ribulose 5-phosphate + H(+) = (1S,2R)-1-C-(indol-3-yl)glycerol 3-phosphate + CO2 + H2O</text>
        <dbReference type="Rhea" id="RHEA:23476"/>
        <dbReference type="ChEBI" id="CHEBI:15377"/>
        <dbReference type="ChEBI" id="CHEBI:15378"/>
        <dbReference type="ChEBI" id="CHEBI:16526"/>
        <dbReference type="ChEBI" id="CHEBI:58613"/>
        <dbReference type="ChEBI" id="CHEBI:58866"/>
        <dbReference type="EC" id="4.1.1.48"/>
    </reaction>
</comment>
<dbReference type="EC" id="4.1.1.48" evidence="9"/>
<dbReference type="NCBIfam" id="NF001377">
    <property type="entry name" value="PRK00278.2-4"/>
    <property type="match status" value="1"/>
</dbReference>
<evidence type="ECO:0000256" key="6">
    <source>
        <dbReference type="ARBA" id="ARBA00022822"/>
    </source>
</evidence>
<dbReference type="CDD" id="cd00331">
    <property type="entry name" value="IGPS"/>
    <property type="match status" value="1"/>
</dbReference>
<dbReference type="EMBL" id="FOHU01000002">
    <property type="protein sequence ID" value="SES88976.1"/>
    <property type="molecule type" value="Genomic_DNA"/>
</dbReference>
<dbReference type="HAMAP" id="MF_00134_B">
    <property type="entry name" value="IGPS_B"/>
    <property type="match status" value="1"/>
</dbReference>
<evidence type="ECO:0000256" key="4">
    <source>
        <dbReference type="ARBA" id="ARBA00022605"/>
    </source>
</evidence>
<evidence type="ECO:0000256" key="8">
    <source>
        <dbReference type="ARBA" id="ARBA00023239"/>
    </source>
</evidence>
<keyword evidence="8 9" id="KW-0456">Lyase</keyword>
<dbReference type="InterPro" id="IPR011060">
    <property type="entry name" value="RibuloseP-bd_barrel"/>
</dbReference>
<dbReference type="RefSeq" id="WP_090439848.1">
    <property type="nucleotide sequence ID" value="NZ_FOHU01000002.1"/>
</dbReference>
<keyword evidence="12" id="KW-1185">Reference proteome</keyword>
<keyword evidence="5 9" id="KW-0210">Decarboxylase</keyword>
<evidence type="ECO:0000256" key="9">
    <source>
        <dbReference type="HAMAP-Rule" id="MF_00134"/>
    </source>
</evidence>
<comment type="pathway">
    <text evidence="2 9">Amino-acid biosynthesis; L-tryptophan biosynthesis; L-tryptophan from chorismate: step 4/5.</text>
</comment>
<evidence type="ECO:0000313" key="11">
    <source>
        <dbReference type="EMBL" id="SES88976.1"/>
    </source>
</evidence>
<dbReference type="PROSITE" id="PS00614">
    <property type="entry name" value="IGPS"/>
    <property type="match status" value="1"/>
</dbReference>
<dbReference type="AlphaFoldDB" id="A0A1I0A5P0"/>
<dbReference type="UniPathway" id="UPA00035">
    <property type="reaction ID" value="UER00043"/>
</dbReference>
<gene>
    <name evidence="9" type="primary">trpC</name>
    <name evidence="11" type="ORF">SAMN05660297_00878</name>
</gene>
<dbReference type="GO" id="GO:0004425">
    <property type="term" value="F:indole-3-glycerol-phosphate synthase activity"/>
    <property type="evidence" value="ECO:0007669"/>
    <property type="project" value="UniProtKB-UniRule"/>
</dbReference>
<proteinExistence type="inferred from homology"/>
<feature type="domain" description="Indole-3-glycerol phosphate synthase" evidence="10">
    <location>
        <begin position="3"/>
        <end position="255"/>
    </location>
</feature>
<dbReference type="PANTHER" id="PTHR22854">
    <property type="entry name" value="TRYPTOPHAN BIOSYNTHESIS PROTEIN"/>
    <property type="match status" value="1"/>
</dbReference>
<dbReference type="Proteomes" id="UP000199568">
    <property type="component" value="Unassembled WGS sequence"/>
</dbReference>
<evidence type="ECO:0000259" key="10">
    <source>
        <dbReference type="Pfam" id="PF00218"/>
    </source>
</evidence>
<dbReference type="InterPro" id="IPR013798">
    <property type="entry name" value="Indole-3-glycerol_P_synth_dom"/>
</dbReference>
<keyword evidence="6 9" id="KW-0822">Tryptophan biosynthesis</keyword>
<organism evidence="11 12">
    <name type="scientific">Natronincola peptidivorans</name>
    <dbReference type="NCBI Taxonomy" id="426128"/>
    <lineage>
        <taxon>Bacteria</taxon>
        <taxon>Bacillati</taxon>
        <taxon>Bacillota</taxon>
        <taxon>Clostridia</taxon>
        <taxon>Peptostreptococcales</taxon>
        <taxon>Natronincolaceae</taxon>
        <taxon>Natronincola</taxon>
    </lineage>
</organism>
<evidence type="ECO:0000256" key="3">
    <source>
        <dbReference type="ARBA" id="ARBA00008737"/>
    </source>
</evidence>
<sequence length="260" mass="29414">MILDKIVAYKKKKVAEEKEDLNISSILTEIQEVEVPRDFKKVLRQNSQLSIIAEIKKASPSKGVIKEDFDPVEMAVIYEKNKVEAISVLTEDKFFQGNNEYLRQVRKITTVPLLRKDFIIEEYQIYQSKLLGADAILLIAAILTKNQLIAFQKTAKEIRLACLVEVHSQQELEMVLETEAEIIGINNRNLNTFETNLKTTEKLIHAIPREKIIISESGIHHSGDMEFLQELGVNGVLIGEGLMKAASIEGKIQELRGVSL</sequence>
<keyword evidence="7 9" id="KW-0057">Aromatic amino acid biosynthesis</keyword>
<dbReference type="InterPro" id="IPR045186">
    <property type="entry name" value="Indole-3-glycerol_P_synth"/>
</dbReference>